<sequence>MIEILLLGFFLGIRHAMESDHIAAVATLVSRSPSVRESIRLGSIWGLGHTTTLLIFGSSVILLDQIIPERLAMMLEFAVGAMLVLLGIDVLRRLIKTGIHFHLHRHADGSRHWHAHMHHEEGSKLAGDSHAHTHPAPFPLRALLIGMMHGMAGSAALIALTLQSVHSLATGMIYIALFGLGSIAGMAALSVAIMFPLRHSARRFGPLHQYLQLAIGSITLLLGANIMFEIASNGPF</sequence>
<name>A0A5R9GWH2_9PROT</name>
<dbReference type="Proteomes" id="UP000306585">
    <property type="component" value="Unassembled WGS sequence"/>
</dbReference>
<evidence type="ECO:0000313" key="3">
    <source>
        <dbReference type="Proteomes" id="UP000306585"/>
    </source>
</evidence>
<dbReference type="EMBL" id="VBRY01000003">
    <property type="protein sequence ID" value="TLS68272.1"/>
    <property type="molecule type" value="Genomic_DNA"/>
</dbReference>
<feature type="transmembrane region" description="Helical" evidence="1">
    <location>
        <begin position="142"/>
        <end position="162"/>
    </location>
</feature>
<comment type="caution">
    <text evidence="2">The sequence shown here is derived from an EMBL/GenBank/DDBJ whole genome shotgun (WGS) entry which is preliminary data.</text>
</comment>
<reference evidence="2 3" key="1">
    <citation type="journal article" date="2019" name="Appl. Environ. Microbiol.">
        <title>Environmental Evidence and Genomic Insight of Iron-oxidizing Bacteria Preference Towards More Corrosion Resistant Stainless Steel at Higher Salinities.</title>
        <authorList>
            <person name="Garrison C.E."/>
            <person name="Price K.A."/>
            <person name="Field E.K."/>
        </authorList>
    </citation>
    <scope>NUCLEOTIDE SEQUENCE [LARGE SCALE GENOMIC DNA]</scope>
    <source>
        <strain evidence="2 3">P3</strain>
    </source>
</reference>
<evidence type="ECO:0000256" key="1">
    <source>
        <dbReference type="SAM" id="Phobius"/>
    </source>
</evidence>
<dbReference type="PANTHER" id="PTHR33876">
    <property type="entry name" value="UNNAMED PRODUCT"/>
    <property type="match status" value="1"/>
</dbReference>
<dbReference type="InterPro" id="IPR052776">
    <property type="entry name" value="Chloro_ReproSupport/MetalTrans"/>
</dbReference>
<keyword evidence="1" id="KW-0812">Transmembrane</keyword>
<organism evidence="2 3">
    <name type="scientific">Mariprofundus erugo</name>
    <dbReference type="NCBI Taxonomy" id="2528639"/>
    <lineage>
        <taxon>Bacteria</taxon>
        <taxon>Pseudomonadati</taxon>
        <taxon>Pseudomonadota</taxon>
        <taxon>Candidatius Mariprofundia</taxon>
        <taxon>Mariprofundales</taxon>
        <taxon>Mariprofundaceae</taxon>
        <taxon>Mariprofundus</taxon>
    </lineage>
</organism>
<keyword evidence="1" id="KW-1133">Transmembrane helix</keyword>
<keyword evidence="1" id="KW-0472">Membrane</keyword>
<feature type="transmembrane region" description="Helical" evidence="1">
    <location>
        <begin position="41"/>
        <end position="63"/>
    </location>
</feature>
<evidence type="ECO:0000313" key="2">
    <source>
        <dbReference type="EMBL" id="TLS68272.1"/>
    </source>
</evidence>
<feature type="transmembrane region" description="Helical" evidence="1">
    <location>
        <begin position="75"/>
        <end position="95"/>
    </location>
</feature>
<feature type="transmembrane region" description="Helical" evidence="1">
    <location>
        <begin position="174"/>
        <end position="197"/>
    </location>
</feature>
<dbReference type="RefSeq" id="WP_138238608.1">
    <property type="nucleotide sequence ID" value="NZ_VBRY01000003.1"/>
</dbReference>
<proteinExistence type="predicted"/>
<keyword evidence="3" id="KW-1185">Reference proteome</keyword>
<accession>A0A5R9GWH2</accession>
<protein>
    <submittedName>
        <fullName evidence="2">Urease accessory protein</fullName>
    </submittedName>
</protein>
<dbReference type="AlphaFoldDB" id="A0A5R9GWH2"/>
<dbReference type="PANTHER" id="PTHR33876:SF4">
    <property type="entry name" value="CHLOROPLAST PROTEIN FOR GROWTH AND FERTILITY 2"/>
    <property type="match status" value="1"/>
</dbReference>
<gene>
    <name evidence="2" type="ORF">FEF65_04570</name>
</gene>
<feature type="transmembrane region" description="Helical" evidence="1">
    <location>
        <begin position="209"/>
        <end position="228"/>
    </location>
</feature>